<evidence type="ECO:0000313" key="2">
    <source>
        <dbReference type="EMBL" id="UXC17438.1"/>
    </source>
</evidence>
<proteinExistence type="predicted"/>
<organism evidence="2 3">
    <name type="scientific">Comamonas squillarum</name>
    <dbReference type="NCBI Taxonomy" id="2977320"/>
    <lineage>
        <taxon>Bacteria</taxon>
        <taxon>Pseudomonadati</taxon>
        <taxon>Pseudomonadota</taxon>
        <taxon>Betaproteobacteria</taxon>
        <taxon>Burkholderiales</taxon>
        <taxon>Comamonadaceae</taxon>
        <taxon>Comamonas</taxon>
    </lineage>
</organism>
<dbReference type="EMBL" id="CP104377">
    <property type="protein sequence ID" value="UXC17438.1"/>
    <property type="molecule type" value="Genomic_DNA"/>
</dbReference>
<keyword evidence="1" id="KW-1133">Transmembrane helix</keyword>
<dbReference type="RefSeq" id="WP_260718626.1">
    <property type="nucleotide sequence ID" value="NZ_CP104377.1"/>
</dbReference>
<evidence type="ECO:0000313" key="3">
    <source>
        <dbReference type="Proteomes" id="UP001058290"/>
    </source>
</evidence>
<keyword evidence="1" id="KW-0812">Transmembrane</keyword>
<dbReference type="Proteomes" id="UP001058290">
    <property type="component" value="Chromosome"/>
</dbReference>
<name>A0ABY5ZTY3_9BURK</name>
<feature type="transmembrane region" description="Helical" evidence="1">
    <location>
        <begin position="34"/>
        <end position="52"/>
    </location>
</feature>
<reference evidence="2" key="1">
    <citation type="submission" date="2022-09" db="EMBL/GenBank/DDBJ databases">
        <title>Bacterial diversity in gut of crayfish and pufferfish.</title>
        <authorList>
            <person name="Huang Y."/>
        </authorList>
    </citation>
    <scope>NUCLEOTIDE SEQUENCE</scope>
    <source>
        <strain evidence="2">PR12</strain>
    </source>
</reference>
<keyword evidence="1" id="KW-0472">Membrane</keyword>
<feature type="transmembrane region" description="Helical" evidence="1">
    <location>
        <begin position="7"/>
        <end position="28"/>
    </location>
</feature>
<sequence>MYRLTSILIPSLIFLLAACICFLMRMAFSVPALSFFKAFGIGMVLALMEVQLLKRMDEGKLKYLLLDGAIFPFLSMGIAAGFLIG</sequence>
<dbReference type="PROSITE" id="PS51257">
    <property type="entry name" value="PROKAR_LIPOPROTEIN"/>
    <property type="match status" value="1"/>
</dbReference>
<gene>
    <name evidence="2" type="ORF">N4T19_17270</name>
</gene>
<feature type="transmembrane region" description="Helical" evidence="1">
    <location>
        <begin position="64"/>
        <end position="84"/>
    </location>
</feature>
<protein>
    <submittedName>
        <fullName evidence="2">Uncharacterized protein</fullName>
    </submittedName>
</protein>
<accession>A0ABY5ZTY3</accession>
<keyword evidence="3" id="KW-1185">Reference proteome</keyword>
<evidence type="ECO:0000256" key="1">
    <source>
        <dbReference type="SAM" id="Phobius"/>
    </source>
</evidence>